<protein>
    <submittedName>
        <fullName evidence="1">Uncharacterized protein</fullName>
    </submittedName>
</protein>
<gene>
    <name evidence="1" type="ORF">P691DRAFT_805273</name>
</gene>
<dbReference type="EMBL" id="MU151285">
    <property type="protein sequence ID" value="KAF9445709.1"/>
    <property type="molecule type" value="Genomic_DNA"/>
</dbReference>
<organism evidence="1 2">
    <name type="scientific">Macrolepiota fuliginosa MF-IS2</name>
    <dbReference type="NCBI Taxonomy" id="1400762"/>
    <lineage>
        <taxon>Eukaryota</taxon>
        <taxon>Fungi</taxon>
        <taxon>Dikarya</taxon>
        <taxon>Basidiomycota</taxon>
        <taxon>Agaricomycotina</taxon>
        <taxon>Agaricomycetes</taxon>
        <taxon>Agaricomycetidae</taxon>
        <taxon>Agaricales</taxon>
        <taxon>Agaricineae</taxon>
        <taxon>Agaricaceae</taxon>
        <taxon>Macrolepiota</taxon>
    </lineage>
</organism>
<reference evidence="1" key="1">
    <citation type="submission" date="2020-11" db="EMBL/GenBank/DDBJ databases">
        <authorList>
            <consortium name="DOE Joint Genome Institute"/>
            <person name="Ahrendt S."/>
            <person name="Riley R."/>
            <person name="Andreopoulos W."/>
            <person name="Labutti K."/>
            <person name="Pangilinan J."/>
            <person name="Ruiz-Duenas F.J."/>
            <person name="Barrasa J.M."/>
            <person name="Sanchez-Garcia M."/>
            <person name="Camarero S."/>
            <person name="Miyauchi S."/>
            <person name="Serrano A."/>
            <person name="Linde D."/>
            <person name="Babiker R."/>
            <person name="Drula E."/>
            <person name="Ayuso-Fernandez I."/>
            <person name="Pacheco R."/>
            <person name="Padilla G."/>
            <person name="Ferreira P."/>
            <person name="Barriuso J."/>
            <person name="Kellner H."/>
            <person name="Castanera R."/>
            <person name="Alfaro M."/>
            <person name="Ramirez L."/>
            <person name="Pisabarro A.G."/>
            <person name="Kuo A."/>
            <person name="Tritt A."/>
            <person name="Lipzen A."/>
            <person name="He G."/>
            <person name="Yan M."/>
            <person name="Ng V."/>
            <person name="Cullen D."/>
            <person name="Martin F."/>
            <person name="Rosso M.-N."/>
            <person name="Henrissat B."/>
            <person name="Hibbett D."/>
            <person name="Martinez A.T."/>
            <person name="Grigoriev I.V."/>
        </authorList>
    </citation>
    <scope>NUCLEOTIDE SEQUENCE</scope>
    <source>
        <strain evidence="1">MF-IS2</strain>
    </source>
</reference>
<comment type="caution">
    <text evidence="1">The sequence shown here is derived from an EMBL/GenBank/DDBJ whole genome shotgun (WGS) entry which is preliminary data.</text>
</comment>
<dbReference type="AlphaFoldDB" id="A0A9P5X8N0"/>
<accession>A0A9P5X8N0</accession>
<proteinExistence type="predicted"/>
<sequence>MLESAPLDVEDTSPSRRKTHLPNVAGFLQKLPLPVKLKANYEIEQANFERMHRSLKRQMDPATFPDDASSIASFITIDSAEMHTLNDPLVFATVKDVVPFYILQELSTEEEGSGVGATGCDSVALGCPQEGGESLTGPLGIAITPLPLSTPQSQDLILEAHGQGEGNSIAGNPNV</sequence>
<evidence type="ECO:0000313" key="1">
    <source>
        <dbReference type="EMBL" id="KAF9445709.1"/>
    </source>
</evidence>
<dbReference type="OrthoDB" id="3024511at2759"/>
<keyword evidence="2" id="KW-1185">Reference proteome</keyword>
<dbReference type="Proteomes" id="UP000807342">
    <property type="component" value="Unassembled WGS sequence"/>
</dbReference>
<evidence type="ECO:0000313" key="2">
    <source>
        <dbReference type="Proteomes" id="UP000807342"/>
    </source>
</evidence>
<name>A0A9P5X8N0_9AGAR</name>